<dbReference type="Pfam" id="PF12625">
    <property type="entry name" value="Arabinose_bd"/>
    <property type="match status" value="1"/>
</dbReference>
<dbReference type="PANTHER" id="PTHR47894:SF1">
    <property type="entry name" value="HTH-TYPE TRANSCRIPTIONAL REGULATOR VQSM"/>
    <property type="match status" value="1"/>
</dbReference>
<evidence type="ECO:0000256" key="2">
    <source>
        <dbReference type="ARBA" id="ARBA00023125"/>
    </source>
</evidence>
<evidence type="ECO:0000313" key="7">
    <source>
        <dbReference type="Proteomes" id="UP001168640"/>
    </source>
</evidence>
<feature type="domain" description="HTH araC/xylS-type" evidence="5">
    <location>
        <begin position="240"/>
        <end position="338"/>
    </location>
</feature>
<name>A0ABT8VX07_9GAMM</name>
<organism evidence="6 7">
    <name type="scientific">Marinobacter suaedae</name>
    <dbReference type="NCBI Taxonomy" id="3057675"/>
    <lineage>
        <taxon>Bacteria</taxon>
        <taxon>Pseudomonadati</taxon>
        <taxon>Pseudomonadota</taxon>
        <taxon>Gammaproteobacteria</taxon>
        <taxon>Pseudomonadales</taxon>
        <taxon>Marinobacteraceae</taxon>
        <taxon>Marinobacter</taxon>
    </lineage>
</organism>
<protein>
    <submittedName>
        <fullName evidence="6">AraC family transcriptional regulator ligand-binding domain-containing protein</fullName>
    </submittedName>
</protein>
<keyword evidence="4" id="KW-0472">Membrane</keyword>
<dbReference type="PANTHER" id="PTHR47894">
    <property type="entry name" value="HTH-TYPE TRANSCRIPTIONAL REGULATOR GADX"/>
    <property type="match status" value="1"/>
</dbReference>
<dbReference type="Proteomes" id="UP001168640">
    <property type="component" value="Unassembled WGS sequence"/>
</dbReference>
<evidence type="ECO:0000256" key="3">
    <source>
        <dbReference type="ARBA" id="ARBA00023163"/>
    </source>
</evidence>
<reference evidence="6" key="1">
    <citation type="submission" date="2023-07" db="EMBL/GenBank/DDBJ databases">
        <title>Marinobacter sp. chi1 genome sequencing and assembly.</title>
        <authorList>
            <person name="Park S."/>
        </authorList>
    </citation>
    <scope>NUCLEOTIDE SEQUENCE</scope>
    <source>
        <strain evidence="6">Chi1</strain>
    </source>
</reference>
<keyword evidence="4" id="KW-1133">Transmembrane helix</keyword>
<dbReference type="InterPro" id="IPR009057">
    <property type="entry name" value="Homeodomain-like_sf"/>
</dbReference>
<dbReference type="SMART" id="SM00342">
    <property type="entry name" value="HTH_ARAC"/>
    <property type="match status" value="1"/>
</dbReference>
<accession>A0ABT8VX07</accession>
<proteinExistence type="predicted"/>
<keyword evidence="3" id="KW-0804">Transcription</keyword>
<evidence type="ECO:0000256" key="4">
    <source>
        <dbReference type="SAM" id="Phobius"/>
    </source>
</evidence>
<comment type="caution">
    <text evidence="6">The sequence shown here is derived from an EMBL/GenBank/DDBJ whole genome shotgun (WGS) entry which is preliminary data.</text>
</comment>
<evidence type="ECO:0000313" key="6">
    <source>
        <dbReference type="EMBL" id="MDO3720527.1"/>
    </source>
</evidence>
<keyword evidence="7" id="KW-1185">Reference proteome</keyword>
<dbReference type="Pfam" id="PF12833">
    <property type="entry name" value="HTH_18"/>
    <property type="match status" value="1"/>
</dbReference>
<dbReference type="RefSeq" id="WP_302908708.1">
    <property type="nucleotide sequence ID" value="NZ_JAUMIS010000001.1"/>
</dbReference>
<evidence type="ECO:0000259" key="5">
    <source>
        <dbReference type="PROSITE" id="PS01124"/>
    </source>
</evidence>
<keyword evidence="1" id="KW-0805">Transcription regulation</keyword>
<keyword evidence="4" id="KW-0812">Transmembrane</keyword>
<gene>
    <name evidence="6" type="ORF">QVZ43_02265</name>
</gene>
<keyword evidence="2" id="KW-0238">DNA-binding</keyword>
<sequence length="340" mass="39034">MKSLQDILIDPTIPVIFLADVLEAVGIDSPEARSVLGELSLSADQLSVSANRLSVLEYSGEIARLMNTTDDLFLGFLDRPVPRRAFGVFALGAVGCHSLTSLVAYFNLYFSLFTDQFRLRLQKQHGEAHLELEFEERRPLSYRFIYQSMLLILLRLLGWFAGEELQPREVRFRFSESDHDEHFHYLFGVPPTFNAPDTALVFDAKLADTPLSIAQDTVREILRDNQNMMLVRTKTNPFTRQARRLLVLNKDQGWLRQQDIAVQLGITENLLWRKLKKEGTTYNQILAGLKRDYALRLLTNPNLSIEDVSRRLHFEEVSAFTKAFRKWLGQAPGAYRSKLI</sequence>
<dbReference type="InterPro" id="IPR032687">
    <property type="entry name" value="AraC-type_N"/>
</dbReference>
<dbReference type="InterPro" id="IPR018060">
    <property type="entry name" value="HTH_AraC"/>
</dbReference>
<dbReference type="EMBL" id="JAUMIS010000001">
    <property type="protein sequence ID" value="MDO3720527.1"/>
    <property type="molecule type" value="Genomic_DNA"/>
</dbReference>
<feature type="transmembrane region" description="Helical" evidence="4">
    <location>
        <begin position="86"/>
        <end position="110"/>
    </location>
</feature>
<evidence type="ECO:0000256" key="1">
    <source>
        <dbReference type="ARBA" id="ARBA00023015"/>
    </source>
</evidence>
<dbReference type="SUPFAM" id="SSF46689">
    <property type="entry name" value="Homeodomain-like"/>
    <property type="match status" value="1"/>
</dbReference>
<dbReference type="PROSITE" id="PS01124">
    <property type="entry name" value="HTH_ARAC_FAMILY_2"/>
    <property type="match status" value="1"/>
</dbReference>
<dbReference type="Gene3D" id="1.10.10.60">
    <property type="entry name" value="Homeodomain-like"/>
    <property type="match status" value="1"/>
</dbReference>